<dbReference type="PANTHER" id="PTHR30204">
    <property type="entry name" value="REDOX-CYCLING DRUG-SENSING TRANSCRIPTIONAL ACTIVATOR SOXR"/>
    <property type="match status" value="1"/>
</dbReference>
<proteinExistence type="predicted"/>
<dbReference type="InterPro" id="IPR047057">
    <property type="entry name" value="MerR_fam"/>
</dbReference>
<dbReference type="SUPFAM" id="SSF46955">
    <property type="entry name" value="Putative DNA-binding domain"/>
    <property type="match status" value="1"/>
</dbReference>
<keyword evidence="4" id="KW-1185">Reference proteome</keyword>
<dbReference type="Pfam" id="PF00376">
    <property type="entry name" value="MerR"/>
    <property type="match status" value="1"/>
</dbReference>
<evidence type="ECO:0000256" key="1">
    <source>
        <dbReference type="ARBA" id="ARBA00023125"/>
    </source>
</evidence>
<sequence length="107" mass="11797">MLLIGEVAKLAGVTPRTVRHYHRIGLLAEPERTAGGYRTYGIGALSRLLQIRKLTALGMGLGEVADALTDTGGMDVREAPHGFRRLLSCEENRWYFPYRKVVVDLGG</sequence>
<keyword evidence="1" id="KW-0238">DNA-binding</keyword>
<dbReference type="SMART" id="SM00422">
    <property type="entry name" value="HTH_MERR"/>
    <property type="match status" value="1"/>
</dbReference>
<accession>A0ABW1BWZ3</accession>
<feature type="domain" description="HTH merR-type" evidence="2">
    <location>
        <begin position="1"/>
        <end position="70"/>
    </location>
</feature>
<dbReference type="PANTHER" id="PTHR30204:SF93">
    <property type="entry name" value="HTH MERR-TYPE DOMAIN-CONTAINING PROTEIN"/>
    <property type="match status" value="1"/>
</dbReference>
<dbReference type="InterPro" id="IPR009061">
    <property type="entry name" value="DNA-bd_dom_put_sf"/>
</dbReference>
<dbReference type="Proteomes" id="UP001596096">
    <property type="component" value="Unassembled WGS sequence"/>
</dbReference>
<protein>
    <submittedName>
        <fullName evidence="3">MerR family transcriptional regulator</fullName>
    </submittedName>
</protein>
<reference evidence="4" key="1">
    <citation type="journal article" date="2019" name="Int. J. Syst. Evol. Microbiol.">
        <title>The Global Catalogue of Microorganisms (GCM) 10K type strain sequencing project: providing services to taxonomists for standard genome sequencing and annotation.</title>
        <authorList>
            <consortium name="The Broad Institute Genomics Platform"/>
            <consortium name="The Broad Institute Genome Sequencing Center for Infectious Disease"/>
            <person name="Wu L."/>
            <person name="Ma J."/>
        </authorList>
    </citation>
    <scope>NUCLEOTIDE SEQUENCE [LARGE SCALE GENOMIC DNA]</scope>
    <source>
        <strain evidence="4">CGMCC 4.7106</strain>
    </source>
</reference>
<dbReference type="Gene3D" id="1.10.1660.10">
    <property type="match status" value="1"/>
</dbReference>
<gene>
    <name evidence="3" type="ORF">ACFPUY_17815</name>
</gene>
<dbReference type="InterPro" id="IPR000551">
    <property type="entry name" value="MerR-type_HTH_dom"/>
</dbReference>
<evidence type="ECO:0000259" key="2">
    <source>
        <dbReference type="PROSITE" id="PS50937"/>
    </source>
</evidence>
<name>A0ABW1BWZ3_9ACTN</name>
<evidence type="ECO:0000313" key="3">
    <source>
        <dbReference type="EMBL" id="MFC5816956.1"/>
    </source>
</evidence>
<dbReference type="RefSeq" id="WP_308249166.1">
    <property type="nucleotide sequence ID" value="NZ_JAHKRN010000047.1"/>
</dbReference>
<evidence type="ECO:0000313" key="4">
    <source>
        <dbReference type="Proteomes" id="UP001596096"/>
    </source>
</evidence>
<organism evidence="3 4">
    <name type="scientific">Nonomuraea harbinensis</name>
    <dbReference type="NCBI Taxonomy" id="1286938"/>
    <lineage>
        <taxon>Bacteria</taxon>
        <taxon>Bacillati</taxon>
        <taxon>Actinomycetota</taxon>
        <taxon>Actinomycetes</taxon>
        <taxon>Streptosporangiales</taxon>
        <taxon>Streptosporangiaceae</taxon>
        <taxon>Nonomuraea</taxon>
    </lineage>
</organism>
<dbReference type="PROSITE" id="PS50937">
    <property type="entry name" value="HTH_MERR_2"/>
    <property type="match status" value="1"/>
</dbReference>
<dbReference type="EMBL" id="JBHSNW010000008">
    <property type="protein sequence ID" value="MFC5816956.1"/>
    <property type="molecule type" value="Genomic_DNA"/>
</dbReference>
<dbReference type="PRINTS" id="PR00040">
    <property type="entry name" value="HTHMERR"/>
</dbReference>
<comment type="caution">
    <text evidence="3">The sequence shown here is derived from an EMBL/GenBank/DDBJ whole genome shotgun (WGS) entry which is preliminary data.</text>
</comment>
<dbReference type="CDD" id="cd00592">
    <property type="entry name" value="HTH_MerR-like"/>
    <property type="match status" value="1"/>
</dbReference>